<dbReference type="EMBL" id="JASPKY010000206">
    <property type="protein sequence ID" value="KAK9720837.1"/>
    <property type="molecule type" value="Genomic_DNA"/>
</dbReference>
<evidence type="ECO:0000256" key="1">
    <source>
        <dbReference type="SAM" id="MobiDB-lite"/>
    </source>
</evidence>
<evidence type="ECO:0000313" key="2">
    <source>
        <dbReference type="EMBL" id="KAK9720837.1"/>
    </source>
</evidence>
<sequence length="126" mass="14428">MYICQTTLDVPNPLKTKSQVDLIPRKLSTIRFQPSRILTQNDYQSSRNSGSKRYQPPLIWVRSDTNPLQTIPIPLNPGCKRYQHFQIIASNNTNLPEILVLNDSNPPESLFQPPAPKDPNTPESWF</sequence>
<gene>
    <name evidence="2" type="ORF">QE152_g21884</name>
</gene>
<dbReference type="Proteomes" id="UP001458880">
    <property type="component" value="Unassembled WGS sequence"/>
</dbReference>
<protein>
    <submittedName>
        <fullName evidence="2">Uncharacterized protein</fullName>
    </submittedName>
</protein>
<name>A0AAW1KM65_POPJA</name>
<evidence type="ECO:0000313" key="3">
    <source>
        <dbReference type="Proteomes" id="UP001458880"/>
    </source>
</evidence>
<dbReference type="AlphaFoldDB" id="A0AAW1KM65"/>
<proteinExistence type="predicted"/>
<keyword evidence="3" id="KW-1185">Reference proteome</keyword>
<feature type="region of interest" description="Disordered" evidence="1">
    <location>
        <begin position="102"/>
        <end position="126"/>
    </location>
</feature>
<reference evidence="2 3" key="1">
    <citation type="journal article" date="2024" name="BMC Genomics">
        <title>De novo assembly and annotation of Popillia japonica's genome with initial clues to its potential as an invasive pest.</title>
        <authorList>
            <person name="Cucini C."/>
            <person name="Boschi S."/>
            <person name="Funari R."/>
            <person name="Cardaioli E."/>
            <person name="Iannotti N."/>
            <person name="Marturano G."/>
            <person name="Paoli F."/>
            <person name="Bruttini M."/>
            <person name="Carapelli A."/>
            <person name="Frati F."/>
            <person name="Nardi F."/>
        </authorList>
    </citation>
    <scope>NUCLEOTIDE SEQUENCE [LARGE SCALE GENOMIC DNA]</scope>
    <source>
        <strain evidence="2">DMR45628</strain>
    </source>
</reference>
<organism evidence="2 3">
    <name type="scientific">Popillia japonica</name>
    <name type="common">Japanese beetle</name>
    <dbReference type="NCBI Taxonomy" id="7064"/>
    <lineage>
        <taxon>Eukaryota</taxon>
        <taxon>Metazoa</taxon>
        <taxon>Ecdysozoa</taxon>
        <taxon>Arthropoda</taxon>
        <taxon>Hexapoda</taxon>
        <taxon>Insecta</taxon>
        <taxon>Pterygota</taxon>
        <taxon>Neoptera</taxon>
        <taxon>Endopterygota</taxon>
        <taxon>Coleoptera</taxon>
        <taxon>Polyphaga</taxon>
        <taxon>Scarabaeiformia</taxon>
        <taxon>Scarabaeidae</taxon>
        <taxon>Rutelinae</taxon>
        <taxon>Popillia</taxon>
    </lineage>
</organism>
<accession>A0AAW1KM65</accession>
<comment type="caution">
    <text evidence="2">The sequence shown here is derived from an EMBL/GenBank/DDBJ whole genome shotgun (WGS) entry which is preliminary data.</text>
</comment>